<dbReference type="Proteomes" id="UP000235023">
    <property type="component" value="Unassembled WGS sequence"/>
</dbReference>
<accession>A0A2J5HYG6</accession>
<organism evidence="1 2">
    <name type="scientific">Aspergillus taichungensis</name>
    <dbReference type="NCBI Taxonomy" id="482145"/>
    <lineage>
        <taxon>Eukaryota</taxon>
        <taxon>Fungi</taxon>
        <taxon>Dikarya</taxon>
        <taxon>Ascomycota</taxon>
        <taxon>Pezizomycotina</taxon>
        <taxon>Eurotiomycetes</taxon>
        <taxon>Eurotiomycetidae</taxon>
        <taxon>Eurotiales</taxon>
        <taxon>Aspergillaceae</taxon>
        <taxon>Aspergillus</taxon>
        <taxon>Aspergillus subgen. Circumdati</taxon>
    </lineage>
</organism>
<dbReference type="AlphaFoldDB" id="A0A2J5HYG6"/>
<sequence length="54" mass="5850">MYIEQNLAYAMLMLSNGNVMGLSSISSITSSMTLHIVRARDIGLLDSQPDSTCV</sequence>
<reference evidence="2" key="1">
    <citation type="submission" date="2017-12" db="EMBL/GenBank/DDBJ databases">
        <authorList>
            <consortium name="DOE Joint Genome Institute"/>
            <person name="Mondo S.J."/>
            <person name="Kjaerbolling I."/>
            <person name="Vesth T.C."/>
            <person name="Frisvad J.C."/>
            <person name="Nybo J.L."/>
            <person name="Theobald S."/>
            <person name="Kuo A."/>
            <person name="Bowyer P."/>
            <person name="Matsuda Y."/>
            <person name="Lyhne E.K."/>
            <person name="Kogle M.E."/>
            <person name="Clum A."/>
            <person name="Lipzen A."/>
            <person name="Salamov A."/>
            <person name="Ngan C.Y."/>
            <person name="Daum C."/>
            <person name="Chiniquy J."/>
            <person name="Barry K."/>
            <person name="LaButti K."/>
            <person name="Haridas S."/>
            <person name="Simmons B.A."/>
            <person name="Magnuson J.K."/>
            <person name="Mortensen U.H."/>
            <person name="Larsen T.O."/>
            <person name="Grigoriev I.V."/>
            <person name="Baker S.E."/>
            <person name="Andersen M.R."/>
            <person name="Nordberg H.P."/>
            <person name="Cantor M.N."/>
            <person name="Hua S.X."/>
        </authorList>
    </citation>
    <scope>NUCLEOTIDE SEQUENCE [LARGE SCALE GENOMIC DNA]</scope>
    <source>
        <strain evidence="2">IBT 19404</strain>
    </source>
</reference>
<gene>
    <name evidence="1" type="ORF">BDW42DRAFT_166513</name>
</gene>
<name>A0A2J5HYG6_9EURO</name>
<keyword evidence="2" id="KW-1185">Reference proteome</keyword>
<dbReference type="EMBL" id="KZ559526">
    <property type="protein sequence ID" value="PLN82513.1"/>
    <property type="molecule type" value="Genomic_DNA"/>
</dbReference>
<proteinExistence type="predicted"/>
<protein>
    <submittedName>
        <fullName evidence="1">Uncharacterized protein</fullName>
    </submittedName>
</protein>
<evidence type="ECO:0000313" key="1">
    <source>
        <dbReference type="EMBL" id="PLN82513.1"/>
    </source>
</evidence>
<evidence type="ECO:0000313" key="2">
    <source>
        <dbReference type="Proteomes" id="UP000235023"/>
    </source>
</evidence>